<organism evidence="2 3">
    <name type="scientific">Sphingobacterium alimentarium</name>
    <dbReference type="NCBI Taxonomy" id="797292"/>
    <lineage>
        <taxon>Bacteria</taxon>
        <taxon>Pseudomonadati</taxon>
        <taxon>Bacteroidota</taxon>
        <taxon>Sphingobacteriia</taxon>
        <taxon>Sphingobacteriales</taxon>
        <taxon>Sphingobacteriaceae</taxon>
        <taxon>Sphingobacterium</taxon>
    </lineage>
</organism>
<proteinExistence type="predicted"/>
<dbReference type="SUPFAM" id="SSF88946">
    <property type="entry name" value="Sigma2 domain of RNA polymerase sigma factors"/>
    <property type="match status" value="1"/>
</dbReference>
<keyword evidence="3" id="KW-1185">Reference proteome</keyword>
<dbReference type="EMBL" id="SMBZ01000001">
    <property type="protein sequence ID" value="TCV20722.1"/>
    <property type="molecule type" value="Genomic_DNA"/>
</dbReference>
<reference evidence="2 3" key="1">
    <citation type="submission" date="2019-03" db="EMBL/GenBank/DDBJ databases">
        <title>Genomic Encyclopedia of Type Strains, Phase IV (KMG-IV): sequencing the most valuable type-strain genomes for metagenomic binning, comparative biology and taxonomic classification.</title>
        <authorList>
            <person name="Goeker M."/>
        </authorList>
    </citation>
    <scope>NUCLEOTIDE SEQUENCE [LARGE SCALE GENOMIC DNA]</scope>
    <source>
        <strain evidence="2 3">DSM 22362</strain>
    </source>
</reference>
<evidence type="ECO:0000259" key="1">
    <source>
        <dbReference type="Pfam" id="PF04542"/>
    </source>
</evidence>
<comment type="caution">
    <text evidence="2">The sequence shown here is derived from an EMBL/GenBank/DDBJ whole genome shotgun (WGS) entry which is preliminary data.</text>
</comment>
<accession>A0A4R3W3L9</accession>
<gene>
    <name evidence="2" type="ORF">EDC17_100162</name>
</gene>
<evidence type="ECO:0000313" key="3">
    <source>
        <dbReference type="Proteomes" id="UP000295197"/>
    </source>
</evidence>
<dbReference type="Gene3D" id="1.10.1740.10">
    <property type="match status" value="1"/>
</dbReference>
<dbReference type="Proteomes" id="UP000295197">
    <property type="component" value="Unassembled WGS sequence"/>
</dbReference>
<dbReference type="Pfam" id="PF04542">
    <property type="entry name" value="Sigma70_r2"/>
    <property type="match status" value="1"/>
</dbReference>
<dbReference type="AlphaFoldDB" id="A0A4R3W3L9"/>
<dbReference type="RefSeq" id="WP_132775810.1">
    <property type="nucleotide sequence ID" value="NZ_SMBZ01000001.1"/>
</dbReference>
<dbReference type="InterPro" id="IPR007627">
    <property type="entry name" value="RNA_pol_sigma70_r2"/>
</dbReference>
<dbReference type="InterPro" id="IPR013325">
    <property type="entry name" value="RNA_pol_sigma_r2"/>
</dbReference>
<sequence>MSSYLKDLKVLFDHHYQNLCFFVYTLTHDQVLAEDVVQDAFISLHHNLDSLPSEEKVTLLYLILLIQEEVYAILN</sequence>
<feature type="domain" description="RNA polymerase sigma-70 region 2" evidence="1">
    <location>
        <begin position="11"/>
        <end position="56"/>
    </location>
</feature>
<dbReference type="GO" id="GO:0003700">
    <property type="term" value="F:DNA-binding transcription factor activity"/>
    <property type="evidence" value="ECO:0007669"/>
    <property type="project" value="InterPro"/>
</dbReference>
<dbReference type="GO" id="GO:0006352">
    <property type="term" value="P:DNA-templated transcription initiation"/>
    <property type="evidence" value="ECO:0007669"/>
    <property type="project" value="InterPro"/>
</dbReference>
<dbReference type="OrthoDB" id="656273at2"/>
<name>A0A4R3W3L9_9SPHI</name>
<evidence type="ECO:0000313" key="2">
    <source>
        <dbReference type="EMBL" id="TCV20722.1"/>
    </source>
</evidence>
<protein>
    <submittedName>
        <fullName evidence="2">Sigma-70-like protein</fullName>
    </submittedName>
</protein>